<comment type="caution">
    <text evidence="1">The sequence shown here is derived from an EMBL/GenBank/DDBJ whole genome shotgun (WGS) entry which is preliminary data.</text>
</comment>
<organism evidence="1 2">
    <name type="scientific">Aminobacter aganoensis</name>
    <dbReference type="NCBI Taxonomy" id="83264"/>
    <lineage>
        <taxon>Bacteria</taxon>
        <taxon>Pseudomonadati</taxon>
        <taxon>Pseudomonadota</taxon>
        <taxon>Alphaproteobacteria</taxon>
        <taxon>Hyphomicrobiales</taxon>
        <taxon>Phyllobacteriaceae</taxon>
        <taxon>Aminobacter</taxon>
    </lineage>
</organism>
<proteinExistence type="predicted"/>
<evidence type="ECO:0000313" key="1">
    <source>
        <dbReference type="EMBL" id="MBB6354288.1"/>
    </source>
</evidence>
<evidence type="ECO:0000313" key="2">
    <source>
        <dbReference type="Proteomes" id="UP000536262"/>
    </source>
</evidence>
<keyword evidence="2" id="KW-1185">Reference proteome</keyword>
<reference evidence="1 2" key="1">
    <citation type="submission" date="2020-08" db="EMBL/GenBank/DDBJ databases">
        <title>Genomic Encyclopedia of Type Strains, Phase IV (KMG-IV): sequencing the most valuable type-strain genomes for metagenomic binning, comparative biology and taxonomic classification.</title>
        <authorList>
            <person name="Goeker M."/>
        </authorList>
    </citation>
    <scope>NUCLEOTIDE SEQUENCE [LARGE SCALE GENOMIC DNA]</scope>
    <source>
        <strain evidence="1 2">DSM 7051</strain>
    </source>
</reference>
<sequence>MGRHSVTKATIYRLGERMPSLPADGNCYVAPGAAVIGDVRLASGTSIWFNAVLRGDNEPITIGKGSNVQDGCVIHTDPGYPVEIGEDVTIGHNAIIHGCSIGNGSLVGMGATVLNGARIGERCLVGANSLVREGMVVPDGSLVIGVPAKIVRQLDAEAAAKLSQGAVRYRSKAETYPLELEAIDP</sequence>
<dbReference type="AlphaFoldDB" id="A0A7X0F713"/>
<protein>
    <submittedName>
        <fullName evidence="1">Carbonic anhydrase/acetyltransferase-like protein (Isoleucine patch superfamily)</fullName>
    </submittedName>
</protein>
<accession>A0A7X0F713</accession>
<name>A0A7X0F713_9HYPH</name>
<dbReference type="InterPro" id="IPR047324">
    <property type="entry name" value="LbH_gamma_CA-like"/>
</dbReference>
<dbReference type="EMBL" id="JACHOU010000003">
    <property type="protein sequence ID" value="MBB6354288.1"/>
    <property type="molecule type" value="Genomic_DNA"/>
</dbReference>
<dbReference type="CDD" id="cd04645">
    <property type="entry name" value="LbH_gamma_CA_like"/>
    <property type="match status" value="1"/>
</dbReference>
<dbReference type="GO" id="GO:0016740">
    <property type="term" value="F:transferase activity"/>
    <property type="evidence" value="ECO:0007669"/>
    <property type="project" value="UniProtKB-KW"/>
</dbReference>
<dbReference type="Proteomes" id="UP000536262">
    <property type="component" value="Unassembled WGS sequence"/>
</dbReference>
<dbReference type="PANTHER" id="PTHR13061">
    <property type="entry name" value="DYNACTIN SUBUNIT P25"/>
    <property type="match status" value="1"/>
</dbReference>
<dbReference type="InterPro" id="IPR050484">
    <property type="entry name" value="Transf_Hexapept/Carb_Anhydrase"/>
</dbReference>
<dbReference type="Gene3D" id="2.160.10.10">
    <property type="entry name" value="Hexapeptide repeat proteins"/>
    <property type="match status" value="1"/>
</dbReference>
<dbReference type="PANTHER" id="PTHR13061:SF29">
    <property type="entry name" value="GAMMA CARBONIC ANHYDRASE-LIKE 1, MITOCHONDRIAL-RELATED"/>
    <property type="match status" value="1"/>
</dbReference>
<dbReference type="SUPFAM" id="SSF51161">
    <property type="entry name" value="Trimeric LpxA-like enzymes"/>
    <property type="match status" value="1"/>
</dbReference>
<keyword evidence="1" id="KW-0808">Transferase</keyword>
<dbReference type="Pfam" id="PF00132">
    <property type="entry name" value="Hexapep"/>
    <property type="match status" value="1"/>
</dbReference>
<dbReference type="InterPro" id="IPR001451">
    <property type="entry name" value="Hexapep"/>
</dbReference>
<dbReference type="RefSeq" id="WP_055980365.1">
    <property type="nucleotide sequence ID" value="NZ_BAABEG010000001.1"/>
</dbReference>
<gene>
    <name evidence="1" type="ORF">GGR00_002062</name>
</gene>
<dbReference type="InterPro" id="IPR011004">
    <property type="entry name" value="Trimer_LpxA-like_sf"/>
</dbReference>